<proteinExistence type="predicted"/>
<keyword evidence="4" id="KW-1185">Reference proteome</keyword>
<keyword evidence="2" id="KW-0812">Transmembrane</keyword>
<protein>
    <submittedName>
        <fullName evidence="3">Uncharacterized protein</fullName>
    </submittedName>
</protein>
<gene>
    <name evidence="3" type="ORF">BS47DRAFT_1346000</name>
</gene>
<reference evidence="3" key="1">
    <citation type="journal article" date="2020" name="Nat. Commun.">
        <title>Large-scale genome sequencing of mycorrhizal fungi provides insights into the early evolution of symbiotic traits.</title>
        <authorList>
            <person name="Miyauchi S."/>
            <person name="Kiss E."/>
            <person name="Kuo A."/>
            <person name="Drula E."/>
            <person name="Kohler A."/>
            <person name="Sanchez-Garcia M."/>
            <person name="Morin E."/>
            <person name="Andreopoulos B."/>
            <person name="Barry K.W."/>
            <person name="Bonito G."/>
            <person name="Buee M."/>
            <person name="Carver A."/>
            <person name="Chen C."/>
            <person name="Cichocki N."/>
            <person name="Clum A."/>
            <person name="Culley D."/>
            <person name="Crous P.W."/>
            <person name="Fauchery L."/>
            <person name="Girlanda M."/>
            <person name="Hayes R.D."/>
            <person name="Keri Z."/>
            <person name="LaButti K."/>
            <person name="Lipzen A."/>
            <person name="Lombard V."/>
            <person name="Magnuson J."/>
            <person name="Maillard F."/>
            <person name="Murat C."/>
            <person name="Nolan M."/>
            <person name="Ohm R.A."/>
            <person name="Pangilinan J."/>
            <person name="Pereira M.F."/>
            <person name="Perotto S."/>
            <person name="Peter M."/>
            <person name="Pfister S."/>
            <person name="Riley R."/>
            <person name="Sitrit Y."/>
            <person name="Stielow J.B."/>
            <person name="Szollosi G."/>
            <person name="Zifcakova L."/>
            <person name="Stursova M."/>
            <person name="Spatafora J.W."/>
            <person name="Tedersoo L."/>
            <person name="Vaario L.M."/>
            <person name="Yamada A."/>
            <person name="Yan M."/>
            <person name="Wang P."/>
            <person name="Xu J."/>
            <person name="Bruns T."/>
            <person name="Baldrian P."/>
            <person name="Vilgalys R."/>
            <person name="Dunand C."/>
            <person name="Henrissat B."/>
            <person name="Grigoriev I.V."/>
            <person name="Hibbett D."/>
            <person name="Nagy L.G."/>
            <person name="Martin F.M."/>
        </authorList>
    </citation>
    <scope>NUCLEOTIDE SEQUENCE</scope>
    <source>
        <strain evidence="3">UP504</strain>
    </source>
</reference>
<organism evidence="3 4">
    <name type="scientific">Hydnum rufescens UP504</name>
    <dbReference type="NCBI Taxonomy" id="1448309"/>
    <lineage>
        <taxon>Eukaryota</taxon>
        <taxon>Fungi</taxon>
        <taxon>Dikarya</taxon>
        <taxon>Basidiomycota</taxon>
        <taxon>Agaricomycotina</taxon>
        <taxon>Agaricomycetes</taxon>
        <taxon>Cantharellales</taxon>
        <taxon>Hydnaceae</taxon>
        <taxon>Hydnum</taxon>
    </lineage>
</organism>
<dbReference type="EMBL" id="MU128992">
    <property type="protein sequence ID" value="KAF9512042.1"/>
    <property type="molecule type" value="Genomic_DNA"/>
</dbReference>
<comment type="caution">
    <text evidence="3">The sequence shown here is derived from an EMBL/GenBank/DDBJ whole genome shotgun (WGS) entry which is preliminary data.</text>
</comment>
<keyword evidence="2" id="KW-0472">Membrane</keyword>
<dbReference type="Proteomes" id="UP000886523">
    <property type="component" value="Unassembled WGS sequence"/>
</dbReference>
<sequence>MPSSQMIPNPLPSTLSSTSSSSSSSSSSTDSSGADSSSLDDLRAPHLSFKFRPSDVAFPVHIDVPYETFRTVLWGVYVNRPITSGSKYISPVDPGSKALIHRDKNAYAYFSHSLQSPTHRCLSFFLFYFLLSFYFIFISIALDSEIILRADP</sequence>
<dbReference type="AlphaFoldDB" id="A0A9P6AUP5"/>
<evidence type="ECO:0000256" key="2">
    <source>
        <dbReference type="SAM" id="Phobius"/>
    </source>
</evidence>
<feature type="transmembrane region" description="Helical" evidence="2">
    <location>
        <begin position="121"/>
        <end position="142"/>
    </location>
</feature>
<name>A0A9P6AUP5_9AGAM</name>
<feature type="region of interest" description="Disordered" evidence="1">
    <location>
        <begin position="1"/>
        <end position="39"/>
    </location>
</feature>
<evidence type="ECO:0000313" key="4">
    <source>
        <dbReference type="Proteomes" id="UP000886523"/>
    </source>
</evidence>
<keyword evidence="2" id="KW-1133">Transmembrane helix</keyword>
<dbReference type="OrthoDB" id="9981546at2759"/>
<accession>A0A9P6AUP5</accession>
<evidence type="ECO:0000313" key="3">
    <source>
        <dbReference type="EMBL" id="KAF9512042.1"/>
    </source>
</evidence>
<feature type="compositionally biased region" description="Low complexity" evidence="1">
    <location>
        <begin position="13"/>
        <end position="39"/>
    </location>
</feature>
<evidence type="ECO:0000256" key="1">
    <source>
        <dbReference type="SAM" id="MobiDB-lite"/>
    </source>
</evidence>